<feature type="domain" description="Outer membrane protein beta-barrel" evidence="1">
    <location>
        <begin position="139"/>
        <end position="293"/>
    </location>
</feature>
<gene>
    <name evidence="2" type="ORF">SDC9_120991</name>
</gene>
<organism evidence="2">
    <name type="scientific">bioreactor metagenome</name>
    <dbReference type="NCBI Taxonomy" id="1076179"/>
    <lineage>
        <taxon>unclassified sequences</taxon>
        <taxon>metagenomes</taxon>
        <taxon>ecological metagenomes</taxon>
    </lineage>
</organism>
<dbReference type="AlphaFoldDB" id="A0A645CAP6"/>
<comment type="caution">
    <text evidence="2">The sequence shown here is derived from an EMBL/GenBank/DDBJ whole genome shotgun (WGS) entry which is preliminary data.</text>
</comment>
<name>A0A645CAP6_9ZZZZ</name>
<evidence type="ECO:0000313" key="2">
    <source>
        <dbReference type="EMBL" id="MPM74006.1"/>
    </source>
</evidence>
<dbReference type="InterPro" id="IPR011250">
    <property type="entry name" value="OMP/PagP_B-barrel"/>
</dbReference>
<dbReference type="SUPFAM" id="SSF56925">
    <property type="entry name" value="OMPA-like"/>
    <property type="match status" value="1"/>
</dbReference>
<dbReference type="Pfam" id="PF13568">
    <property type="entry name" value="OMP_b-brl_2"/>
    <property type="match status" value="1"/>
</dbReference>
<protein>
    <recommendedName>
        <fullName evidence="1">Outer membrane protein beta-barrel domain-containing protein</fullName>
    </recommendedName>
</protein>
<evidence type="ECO:0000259" key="1">
    <source>
        <dbReference type="Pfam" id="PF13568"/>
    </source>
</evidence>
<dbReference type="InterPro" id="IPR025665">
    <property type="entry name" value="Beta-barrel_OMP_2"/>
</dbReference>
<dbReference type="EMBL" id="VSSQ01025697">
    <property type="protein sequence ID" value="MPM74006.1"/>
    <property type="molecule type" value="Genomic_DNA"/>
</dbReference>
<accession>A0A645CAP6</accession>
<proteinExistence type="predicted"/>
<sequence>MAEKKSQEIIKSSEKVFVAEMKTLPASKTNTVTDIQPPVPVAGDIEPLVAVTVSPQEIQITTTPSTEKEVPVATKENKPSTLNSLKEKVEEIEADWTDMIRKKEEPKVLLAAGLGSGIGSSSASLPGRSRAYRHQSLLNLNTNYNNVLTPSDFNKKDYMPPVTVGVSARLPLDGRFSLESGLLYTYLTTKLSGNTTAEYTAELNLHYLGVPLNFITSLFKENHWEIYVSTGGAVEKGLHSDFRQYQDYGSTLFSTVANTSINGVQWSVNASLGVAYHLNQNVSLYLDPKLSYYFENDQPFSIRSDMPLLVALNTGLRMSL</sequence>
<reference evidence="2" key="1">
    <citation type="submission" date="2019-08" db="EMBL/GenBank/DDBJ databases">
        <authorList>
            <person name="Kucharzyk K."/>
            <person name="Murdoch R.W."/>
            <person name="Higgins S."/>
            <person name="Loffler F."/>
        </authorList>
    </citation>
    <scope>NUCLEOTIDE SEQUENCE</scope>
</reference>